<name>A0A0F0L964_9MICO</name>
<organism evidence="1 2">
    <name type="scientific">Microbacterium oxydans</name>
    <dbReference type="NCBI Taxonomy" id="82380"/>
    <lineage>
        <taxon>Bacteria</taxon>
        <taxon>Bacillati</taxon>
        <taxon>Actinomycetota</taxon>
        <taxon>Actinomycetes</taxon>
        <taxon>Micrococcales</taxon>
        <taxon>Microbacteriaceae</taxon>
        <taxon>Microbacterium</taxon>
    </lineage>
</organism>
<evidence type="ECO:0000313" key="1">
    <source>
        <dbReference type="EMBL" id="KJL28830.1"/>
    </source>
</evidence>
<sequence>MSNVFATSLSGGDTRIVVFNAARGFPATVDLVALATGAGAEVITLLHFTTDHLRAETVKRWVLTSSDQLRTAGIHLVSFNTDLGLALGHPLVLTVGLHPVAPHMWLIVRRWTPPRRSATQPVVTFVGPSAIQREGLHGSLWAEELLKPEDLAAIPLSDVIVADLEGDLTSPARRTPGARHASMLHPFLGRAVVQRASARVVWAAAPEGAPRSPGRVRPGEHAVVRLSHGL</sequence>
<evidence type="ECO:0000313" key="2">
    <source>
        <dbReference type="Proteomes" id="UP000033640"/>
    </source>
</evidence>
<gene>
    <name evidence="1" type="ORF">RS83_02311</name>
</gene>
<dbReference type="AlphaFoldDB" id="A0A0F0L964"/>
<protein>
    <submittedName>
        <fullName evidence="1">Uncharacterized protein</fullName>
    </submittedName>
</protein>
<dbReference type="EMBL" id="JYIW01000025">
    <property type="protein sequence ID" value="KJL28830.1"/>
    <property type="molecule type" value="Genomic_DNA"/>
</dbReference>
<reference evidence="1 2" key="1">
    <citation type="submission" date="2015-02" db="EMBL/GenBank/DDBJ databases">
        <title>Draft genome sequences of ten Microbacterium spp. with emphasis on heavy metal contaminated environments.</title>
        <authorList>
            <person name="Corretto E."/>
        </authorList>
    </citation>
    <scope>NUCLEOTIDE SEQUENCE [LARGE SCALE GENOMIC DNA]</scope>
    <source>
        <strain evidence="1 2">BEL4b</strain>
    </source>
</reference>
<dbReference type="Proteomes" id="UP000033640">
    <property type="component" value="Unassembled WGS sequence"/>
</dbReference>
<dbReference type="PATRIC" id="fig|82380.11.peg.2348"/>
<comment type="caution">
    <text evidence="1">The sequence shown here is derived from an EMBL/GenBank/DDBJ whole genome shotgun (WGS) entry which is preliminary data.</text>
</comment>
<proteinExistence type="predicted"/>
<accession>A0A0F0L964</accession>